<evidence type="ECO:0000313" key="2">
    <source>
        <dbReference type="Proteomes" id="UP000637002"/>
    </source>
</evidence>
<dbReference type="RefSeq" id="WP_188611652.1">
    <property type="nucleotide sequence ID" value="NZ_BMGG01000009.1"/>
</dbReference>
<accession>A0A916UTD1</accession>
<reference evidence="1" key="1">
    <citation type="journal article" date="2014" name="Int. J. Syst. Evol. Microbiol.">
        <title>Complete genome sequence of Corynebacterium casei LMG S-19264T (=DSM 44701T), isolated from a smear-ripened cheese.</title>
        <authorList>
            <consortium name="US DOE Joint Genome Institute (JGI-PGF)"/>
            <person name="Walter F."/>
            <person name="Albersmeier A."/>
            <person name="Kalinowski J."/>
            <person name="Ruckert C."/>
        </authorList>
    </citation>
    <scope>NUCLEOTIDE SEQUENCE</scope>
    <source>
        <strain evidence="1">CGMCC 1.12919</strain>
    </source>
</reference>
<proteinExistence type="predicted"/>
<sequence>MTTTTFGGMHYQRPATTTRLSGLLRSIFGAANRNRDLSHALSEAAYLGPEQLKEMGAYSDQQTGLIYSTQLVR</sequence>
<evidence type="ECO:0000313" key="1">
    <source>
        <dbReference type="EMBL" id="GGC84015.1"/>
    </source>
</evidence>
<keyword evidence="2" id="KW-1185">Reference proteome</keyword>
<dbReference type="Proteomes" id="UP000637002">
    <property type="component" value="Unassembled WGS sequence"/>
</dbReference>
<gene>
    <name evidence="1" type="ORF">GCM10010994_47390</name>
</gene>
<protein>
    <submittedName>
        <fullName evidence="1">Uncharacterized protein</fullName>
    </submittedName>
</protein>
<dbReference type="EMBL" id="BMGG01000009">
    <property type="protein sequence ID" value="GGC84015.1"/>
    <property type="molecule type" value="Genomic_DNA"/>
</dbReference>
<comment type="caution">
    <text evidence="1">The sequence shown here is derived from an EMBL/GenBank/DDBJ whole genome shotgun (WGS) entry which is preliminary data.</text>
</comment>
<reference evidence="1" key="2">
    <citation type="submission" date="2020-09" db="EMBL/GenBank/DDBJ databases">
        <authorList>
            <person name="Sun Q."/>
            <person name="Zhou Y."/>
        </authorList>
    </citation>
    <scope>NUCLEOTIDE SEQUENCE</scope>
    <source>
        <strain evidence="1">CGMCC 1.12919</strain>
    </source>
</reference>
<name>A0A916UTD1_9HYPH</name>
<organism evidence="1 2">
    <name type="scientific">Chelatococcus reniformis</name>
    <dbReference type="NCBI Taxonomy" id="1494448"/>
    <lineage>
        <taxon>Bacteria</taxon>
        <taxon>Pseudomonadati</taxon>
        <taxon>Pseudomonadota</taxon>
        <taxon>Alphaproteobacteria</taxon>
        <taxon>Hyphomicrobiales</taxon>
        <taxon>Chelatococcaceae</taxon>
        <taxon>Chelatococcus</taxon>
    </lineage>
</organism>
<dbReference type="AlphaFoldDB" id="A0A916UTD1"/>